<dbReference type="EMBL" id="CP039351">
    <property type="protein sequence ID" value="QCE00183.1"/>
    <property type="molecule type" value="Genomic_DNA"/>
</dbReference>
<organism evidence="2 4">
    <name type="scientific">Vigna unguiculata</name>
    <name type="common">Cowpea</name>
    <dbReference type="NCBI Taxonomy" id="3917"/>
    <lineage>
        <taxon>Eukaryota</taxon>
        <taxon>Viridiplantae</taxon>
        <taxon>Streptophyta</taxon>
        <taxon>Embryophyta</taxon>
        <taxon>Tracheophyta</taxon>
        <taxon>Spermatophyta</taxon>
        <taxon>Magnoliopsida</taxon>
        <taxon>eudicotyledons</taxon>
        <taxon>Gunneridae</taxon>
        <taxon>Pentapetalae</taxon>
        <taxon>rosids</taxon>
        <taxon>fabids</taxon>
        <taxon>Fabales</taxon>
        <taxon>Fabaceae</taxon>
        <taxon>Papilionoideae</taxon>
        <taxon>50 kb inversion clade</taxon>
        <taxon>NPAAA clade</taxon>
        <taxon>indigoferoid/millettioid clade</taxon>
        <taxon>Phaseoleae</taxon>
        <taxon>Vigna</taxon>
    </lineage>
</organism>
<feature type="compositionally biased region" description="Basic residues" evidence="1">
    <location>
        <begin position="28"/>
        <end position="40"/>
    </location>
</feature>
<gene>
    <name evidence="2" type="ORF">DEO72_LG7g1470</name>
    <name evidence="3" type="ORF">DEO72_LG7g1471</name>
</gene>
<protein>
    <submittedName>
        <fullName evidence="2">Uncharacterized protein</fullName>
    </submittedName>
</protein>
<evidence type="ECO:0000256" key="1">
    <source>
        <dbReference type="SAM" id="MobiDB-lite"/>
    </source>
</evidence>
<accession>A0A4D6MFH9</accession>
<dbReference type="AlphaFoldDB" id="A0A4D6MFH9"/>
<sequence>MGTVSDNSREEEGNASRAPPMATATLARARKRKKEKRKSMKRPDFVKNNGSEAGNARSGKD</sequence>
<feature type="region of interest" description="Disordered" evidence="1">
    <location>
        <begin position="1"/>
        <end position="61"/>
    </location>
</feature>
<reference evidence="2 4" key="1">
    <citation type="submission" date="2019-04" db="EMBL/GenBank/DDBJ databases">
        <title>An improved genome assembly and genetic linkage map for asparagus bean, Vigna unguiculata ssp. sesquipedialis.</title>
        <authorList>
            <person name="Xia Q."/>
            <person name="Zhang R."/>
            <person name="Dong Y."/>
        </authorList>
    </citation>
    <scope>NUCLEOTIDE SEQUENCE [LARGE SCALE GENOMIC DNA]</scope>
    <source>
        <tissue evidence="2">Leaf</tissue>
    </source>
</reference>
<evidence type="ECO:0000313" key="4">
    <source>
        <dbReference type="Proteomes" id="UP000501690"/>
    </source>
</evidence>
<evidence type="ECO:0000313" key="3">
    <source>
        <dbReference type="EMBL" id="QCE00184.1"/>
    </source>
</evidence>
<dbReference type="EMBL" id="CP039351">
    <property type="protein sequence ID" value="QCE00184.1"/>
    <property type="molecule type" value="Genomic_DNA"/>
</dbReference>
<evidence type="ECO:0000313" key="2">
    <source>
        <dbReference type="EMBL" id="QCE00183.1"/>
    </source>
</evidence>
<keyword evidence="4" id="KW-1185">Reference proteome</keyword>
<dbReference type="Proteomes" id="UP000501690">
    <property type="component" value="Linkage Group LG7"/>
</dbReference>
<proteinExistence type="predicted"/>
<name>A0A4D6MFH9_VIGUN</name>